<dbReference type="KEGG" id="bgm:CAL15_08500"/>
<evidence type="ECO:0000313" key="2">
    <source>
        <dbReference type="EMBL" id="ARP94424.1"/>
    </source>
</evidence>
<dbReference type="PANTHER" id="PTHR42928">
    <property type="entry name" value="TRICARBOXYLATE-BINDING PROTEIN"/>
    <property type="match status" value="1"/>
</dbReference>
<dbReference type="PIRSF" id="PIRSF017082">
    <property type="entry name" value="YflP"/>
    <property type="match status" value="1"/>
</dbReference>
<dbReference type="Gene3D" id="3.40.190.150">
    <property type="entry name" value="Bordetella uptake gene, domain 1"/>
    <property type="match status" value="1"/>
</dbReference>
<sequence>MGPPGQGRQDHGRMTAAARRCACRRRALRDSRHMHTDRTRRRALQALGALPLLGLAGRAARAADFPIRPITLLCPFGAGGSVDQYMRALSPLLAKQLGQQVIIENKPGAGGALASAMAARARPDGYTLAMTSGSTFRAPWLQPQIGFSPLEDFSYIVGMTSLEFCAVVRADSPLRSFADFMAHARANPGTQYAAGDPTTLGPVTLKASEEKFGVQLEHIPFNSGSEMATALLGGHVGIVIDSVGTYVPHIRAGKLRLLAALGEVRFKAWPGIQTAREQGYDLVLSSPMGLIGPRGIPEPVVRRLHDALRQAMRAPQIAAVLDVLNQPEWYRDPAGFEAYARQVYAESGELLRKAGVIQS</sequence>
<gene>
    <name evidence="2" type="ORF">CAL15_08500</name>
</gene>
<dbReference type="InterPro" id="IPR042100">
    <property type="entry name" value="Bug_dom1"/>
</dbReference>
<evidence type="ECO:0000313" key="3">
    <source>
        <dbReference type="Proteomes" id="UP000194161"/>
    </source>
</evidence>
<name>A0A1W6ZC36_9BORD</name>
<dbReference type="Proteomes" id="UP000194161">
    <property type="component" value="Chromosome"/>
</dbReference>
<dbReference type="AlphaFoldDB" id="A0A1W6ZC36"/>
<dbReference type="EMBL" id="CP021111">
    <property type="protein sequence ID" value="ARP94424.1"/>
    <property type="molecule type" value="Genomic_DNA"/>
</dbReference>
<organism evidence="2 3">
    <name type="scientific">Bordetella genomosp. 13</name>
    <dbReference type="NCBI Taxonomy" id="463040"/>
    <lineage>
        <taxon>Bacteria</taxon>
        <taxon>Pseudomonadati</taxon>
        <taxon>Pseudomonadota</taxon>
        <taxon>Betaproteobacteria</taxon>
        <taxon>Burkholderiales</taxon>
        <taxon>Alcaligenaceae</taxon>
        <taxon>Bordetella</taxon>
    </lineage>
</organism>
<evidence type="ECO:0000256" key="1">
    <source>
        <dbReference type="ARBA" id="ARBA00006987"/>
    </source>
</evidence>
<comment type="similarity">
    <text evidence="1">Belongs to the UPF0065 (bug) family.</text>
</comment>
<protein>
    <recommendedName>
        <fullName evidence="4">Tripartite tricarboxylate transporter substrate binding protein</fullName>
    </recommendedName>
</protein>
<reference evidence="2 3" key="1">
    <citation type="submission" date="2017-05" db="EMBL/GenBank/DDBJ databases">
        <title>Complete and WGS of Bordetella genogroups.</title>
        <authorList>
            <person name="Spilker T."/>
            <person name="LiPuma J."/>
        </authorList>
    </citation>
    <scope>NUCLEOTIDE SEQUENCE [LARGE SCALE GENOMIC DNA]</scope>
    <source>
        <strain evidence="2 3">AU7206</strain>
    </source>
</reference>
<dbReference type="InterPro" id="IPR005064">
    <property type="entry name" value="BUG"/>
</dbReference>
<dbReference type="PANTHER" id="PTHR42928:SF5">
    <property type="entry name" value="BLR1237 PROTEIN"/>
    <property type="match status" value="1"/>
</dbReference>
<keyword evidence="3" id="KW-1185">Reference proteome</keyword>
<dbReference type="Pfam" id="PF03401">
    <property type="entry name" value="TctC"/>
    <property type="match status" value="1"/>
</dbReference>
<dbReference type="STRING" id="463040.CAL15_08500"/>
<dbReference type="Gene3D" id="3.40.190.10">
    <property type="entry name" value="Periplasmic binding protein-like II"/>
    <property type="match status" value="1"/>
</dbReference>
<accession>A0A1W6ZC36</accession>
<evidence type="ECO:0008006" key="4">
    <source>
        <dbReference type="Google" id="ProtNLM"/>
    </source>
</evidence>
<dbReference type="SUPFAM" id="SSF53850">
    <property type="entry name" value="Periplasmic binding protein-like II"/>
    <property type="match status" value="1"/>
</dbReference>
<proteinExistence type="inferred from homology"/>
<dbReference type="CDD" id="cd07012">
    <property type="entry name" value="PBP2_Bug_TTT"/>
    <property type="match status" value="1"/>
</dbReference>